<feature type="region of interest" description="Disordered" evidence="1">
    <location>
        <begin position="25"/>
        <end position="60"/>
    </location>
</feature>
<protein>
    <submittedName>
        <fullName evidence="2">Uncharacterized protein</fullName>
    </submittedName>
</protein>
<evidence type="ECO:0000256" key="1">
    <source>
        <dbReference type="SAM" id="MobiDB-lite"/>
    </source>
</evidence>
<dbReference type="OrthoDB" id="414730at2759"/>
<evidence type="ECO:0000313" key="2">
    <source>
        <dbReference type="EMBL" id="GBP61466.1"/>
    </source>
</evidence>
<accession>A0A4C1XC88</accession>
<organism evidence="2 3">
    <name type="scientific">Eumeta variegata</name>
    <name type="common">Bagworm moth</name>
    <name type="synonym">Eumeta japonica</name>
    <dbReference type="NCBI Taxonomy" id="151549"/>
    <lineage>
        <taxon>Eukaryota</taxon>
        <taxon>Metazoa</taxon>
        <taxon>Ecdysozoa</taxon>
        <taxon>Arthropoda</taxon>
        <taxon>Hexapoda</taxon>
        <taxon>Insecta</taxon>
        <taxon>Pterygota</taxon>
        <taxon>Neoptera</taxon>
        <taxon>Endopterygota</taxon>
        <taxon>Lepidoptera</taxon>
        <taxon>Glossata</taxon>
        <taxon>Ditrysia</taxon>
        <taxon>Tineoidea</taxon>
        <taxon>Psychidae</taxon>
        <taxon>Oiketicinae</taxon>
        <taxon>Eumeta</taxon>
    </lineage>
</organism>
<comment type="caution">
    <text evidence="2">The sequence shown here is derived from an EMBL/GenBank/DDBJ whole genome shotgun (WGS) entry which is preliminary data.</text>
</comment>
<reference evidence="2 3" key="1">
    <citation type="journal article" date="2019" name="Commun. Biol.">
        <title>The bagworm genome reveals a unique fibroin gene that provides high tensile strength.</title>
        <authorList>
            <person name="Kono N."/>
            <person name="Nakamura H."/>
            <person name="Ohtoshi R."/>
            <person name="Tomita M."/>
            <person name="Numata K."/>
            <person name="Arakawa K."/>
        </authorList>
    </citation>
    <scope>NUCLEOTIDE SEQUENCE [LARGE SCALE GENOMIC DNA]</scope>
</reference>
<dbReference type="AlphaFoldDB" id="A0A4C1XC88"/>
<keyword evidence="3" id="KW-1185">Reference proteome</keyword>
<dbReference type="EMBL" id="BGZK01000815">
    <property type="protein sequence ID" value="GBP61466.1"/>
    <property type="molecule type" value="Genomic_DNA"/>
</dbReference>
<dbReference type="Proteomes" id="UP000299102">
    <property type="component" value="Unassembled WGS sequence"/>
</dbReference>
<name>A0A4C1XC88_EUMVA</name>
<sequence>MVGIRYMEEAEGEWGTGTLTHCTKRNKTDDRCSPRRDAVRLRRDSPRSERVSSQHATPTDGQNVIMYSDEFGSMHQVASSFSREKAMHGGSLTLIKNNIKYKERLDVVRLSVGRTIELACIELEQIVVLSVYRPPKSSYDVLEKGLMMETEGSDDGARRKHRNSIMKQRILAVFGLVEIVLRCTLTINDFQGLMMQLEELCRPAAFGEAFTAFQLSALPKNHLVRRTFLLNFCPTLPARTGGRVSAMHFLPPPRRKKEKKNIKVASLP</sequence>
<feature type="compositionally biased region" description="Basic and acidic residues" evidence="1">
    <location>
        <begin position="26"/>
        <end position="52"/>
    </location>
</feature>
<evidence type="ECO:0000313" key="3">
    <source>
        <dbReference type="Proteomes" id="UP000299102"/>
    </source>
</evidence>
<gene>
    <name evidence="2" type="ORF">EVAR_34701_1</name>
</gene>
<proteinExistence type="predicted"/>